<dbReference type="NCBIfam" id="TIGR00326">
    <property type="entry name" value="eubact_ribD"/>
    <property type="match status" value="1"/>
</dbReference>
<comment type="pathway">
    <text evidence="3 13">Cofactor biosynthesis; riboflavin biosynthesis; 5-amino-6-(D-ribitylamino)uracil from GTP: step 3/4.</text>
</comment>
<feature type="binding site" evidence="15">
    <location>
        <position position="202"/>
    </location>
    <ligand>
        <name>NADP(+)</name>
        <dbReference type="ChEBI" id="CHEBI:58349"/>
    </ligand>
</feature>
<evidence type="ECO:0000256" key="9">
    <source>
        <dbReference type="ARBA" id="ARBA00022833"/>
    </source>
</evidence>
<evidence type="ECO:0000256" key="12">
    <source>
        <dbReference type="ARBA" id="ARBA00023268"/>
    </source>
</evidence>
<dbReference type="InterPro" id="IPR016192">
    <property type="entry name" value="APOBEC/CMP_deaminase_Zn-bd"/>
</dbReference>
<keyword evidence="9 13" id="KW-0862">Zinc</keyword>
<evidence type="ECO:0000256" key="16">
    <source>
        <dbReference type="PIRSR" id="PIRSR006769-3"/>
    </source>
</evidence>
<evidence type="ECO:0000313" key="18">
    <source>
        <dbReference type="EMBL" id="KAA1259840.1"/>
    </source>
</evidence>
<dbReference type="CDD" id="cd01284">
    <property type="entry name" value="Riboflavin_deaminase-reductase"/>
    <property type="match status" value="1"/>
</dbReference>
<dbReference type="EC" id="3.5.4.26" evidence="13"/>
<comment type="similarity">
    <text evidence="4 13">In the N-terminal section; belongs to the cytidine and deoxycytidylate deaminase family.</text>
</comment>
<dbReference type="PROSITE" id="PS51747">
    <property type="entry name" value="CYT_DCMP_DEAMINASES_2"/>
    <property type="match status" value="1"/>
</dbReference>
<evidence type="ECO:0000256" key="11">
    <source>
        <dbReference type="ARBA" id="ARBA00023002"/>
    </source>
</evidence>
<dbReference type="EMBL" id="VRLW01000001">
    <property type="protein sequence ID" value="KAA1259840.1"/>
    <property type="molecule type" value="Genomic_DNA"/>
</dbReference>
<keyword evidence="6 13" id="KW-0686">Riboflavin biosynthesis</keyword>
<dbReference type="PROSITE" id="PS00903">
    <property type="entry name" value="CYT_DCMP_DEAMINASES_1"/>
    <property type="match status" value="1"/>
</dbReference>
<evidence type="ECO:0000256" key="8">
    <source>
        <dbReference type="ARBA" id="ARBA00022801"/>
    </source>
</evidence>
<feature type="binding site" evidence="15">
    <location>
        <position position="316"/>
    </location>
    <ligand>
        <name>substrate</name>
    </ligand>
</feature>
<dbReference type="GO" id="GO:0008270">
    <property type="term" value="F:zinc ion binding"/>
    <property type="evidence" value="ECO:0007669"/>
    <property type="project" value="InterPro"/>
</dbReference>
<dbReference type="Pfam" id="PF01872">
    <property type="entry name" value="RibD_C"/>
    <property type="match status" value="1"/>
</dbReference>
<feature type="domain" description="CMP/dCMP-type deaminase" evidence="17">
    <location>
        <begin position="5"/>
        <end position="129"/>
    </location>
</feature>
<dbReference type="PANTHER" id="PTHR38011">
    <property type="entry name" value="DIHYDROFOLATE REDUCTASE FAMILY PROTEIN (AFU_ORTHOLOGUE AFUA_8G06820)"/>
    <property type="match status" value="1"/>
</dbReference>
<keyword evidence="12" id="KW-0511">Multifunctional enzyme</keyword>
<dbReference type="GO" id="GO:0050661">
    <property type="term" value="F:NADP binding"/>
    <property type="evidence" value="ECO:0007669"/>
    <property type="project" value="InterPro"/>
</dbReference>
<dbReference type="SUPFAM" id="SSF53597">
    <property type="entry name" value="Dihydrofolate reductase-like"/>
    <property type="match status" value="1"/>
</dbReference>
<feature type="binding site" evidence="15">
    <location>
        <position position="174"/>
    </location>
    <ligand>
        <name>substrate</name>
    </ligand>
</feature>
<keyword evidence="19" id="KW-1185">Reference proteome</keyword>
<dbReference type="Proteomes" id="UP000322699">
    <property type="component" value="Unassembled WGS sequence"/>
</dbReference>
<dbReference type="InterPro" id="IPR002734">
    <property type="entry name" value="RibDG_C"/>
</dbReference>
<feature type="binding site" evidence="15">
    <location>
        <position position="206"/>
    </location>
    <ligand>
        <name>substrate</name>
    </ligand>
</feature>
<evidence type="ECO:0000256" key="7">
    <source>
        <dbReference type="ARBA" id="ARBA00022723"/>
    </source>
</evidence>
<dbReference type="GO" id="GO:0009231">
    <property type="term" value="P:riboflavin biosynthetic process"/>
    <property type="evidence" value="ECO:0007669"/>
    <property type="project" value="UniProtKB-UniPathway"/>
</dbReference>
<dbReference type="InterPro" id="IPR002125">
    <property type="entry name" value="CMP_dCMP_dom"/>
</dbReference>
<dbReference type="Gene3D" id="3.40.140.10">
    <property type="entry name" value="Cytidine Deaminase, domain 2"/>
    <property type="match status" value="1"/>
</dbReference>
<feature type="binding site" evidence="15">
    <location>
        <position position="213"/>
    </location>
    <ligand>
        <name>substrate</name>
    </ligand>
</feature>
<dbReference type="Gene3D" id="3.40.430.10">
    <property type="entry name" value="Dihydrofolate Reductase, subunit A"/>
    <property type="match status" value="1"/>
</dbReference>
<reference evidence="18 19" key="1">
    <citation type="submission" date="2019-08" db="EMBL/GenBank/DDBJ databases">
        <title>Deep-cultivation of Planctomycetes and their phenomic and genomic characterization uncovers novel biology.</title>
        <authorList>
            <person name="Wiegand S."/>
            <person name="Jogler M."/>
            <person name="Boedeker C."/>
            <person name="Pinto D."/>
            <person name="Vollmers J."/>
            <person name="Rivas-Marin E."/>
            <person name="Kohn T."/>
            <person name="Peeters S.H."/>
            <person name="Heuer A."/>
            <person name="Rast P."/>
            <person name="Oberbeckmann S."/>
            <person name="Bunk B."/>
            <person name="Jeske O."/>
            <person name="Meyerdierks A."/>
            <person name="Storesund J.E."/>
            <person name="Kallscheuer N."/>
            <person name="Luecker S."/>
            <person name="Lage O.M."/>
            <person name="Pohl T."/>
            <person name="Merkel B.J."/>
            <person name="Hornburger P."/>
            <person name="Mueller R.-W."/>
            <person name="Bruemmer F."/>
            <person name="Labrenz M."/>
            <person name="Spormann A.M."/>
            <person name="Op Den Camp H."/>
            <person name="Overmann J."/>
            <person name="Amann R."/>
            <person name="Jetten M.S.M."/>
            <person name="Mascher T."/>
            <person name="Medema M.H."/>
            <person name="Devos D.P."/>
            <person name="Kaster A.-K."/>
            <person name="Ovreas L."/>
            <person name="Rohde M."/>
            <person name="Galperin M.Y."/>
            <person name="Jogler C."/>
        </authorList>
    </citation>
    <scope>NUCLEOTIDE SEQUENCE [LARGE SCALE GENOMIC DNA]</scope>
    <source>
        <strain evidence="18 19">LF1</strain>
    </source>
</reference>
<name>A0A5B1CJX8_9BACT</name>
<comment type="function">
    <text evidence="1 13">Converts 2,5-diamino-6-(ribosylamino)-4(3h)-pyrimidinone 5'-phosphate into 5-amino-6-(ribosylamino)-2,4(1h,3h)-pyrimidinedione 5'-phosphate.</text>
</comment>
<proteinExistence type="inferred from homology"/>
<gene>
    <name evidence="18" type="primary">ribD</name>
    <name evidence="18" type="ORF">LF1_23770</name>
</gene>
<feature type="binding site" evidence="15">
    <location>
        <position position="176"/>
    </location>
    <ligand>
        <name>NADP(+)</name>
        <dbReference type="ChEBI" id="CHEBI:58349"/>
    </ligand>
</feature>
<evidence type="ECO:0000256" key="15">
    <source>
        <dbReference type="PIRSR" id="PIRSR006769-2"/>
    </source>
</evidence>
<evidence type="ECO:0000256" key="3">
    <source>
        <dbReference type="ARBA" id="ARBA00004910"/>
    </source>
</evidence>
<dbReference type="PIRSF" id="PIRSF006769">
    <property type="entry name" value="RibD"/>
    <property type="match status" value="1"/>
</dbReference>
<comment type="cofactor">
    <cofactor evidence="13 16">
        <name>Zn(2+)</name>
        <dbReference type="ChEBI" id="CHEBI:29105"/>
    </cofactor>
    <text evidence="13 16">Binds 1 zinc ion.</text>
</comment>
<dbReference type="PANTHER" id="PTHR38011:SF7">
    <property type="entry name" value="2,5-DIAMINO-6-RIBOSYLAMINO-4(3H)-PYRIMIDINONE 5'-PHOSPHATE REDUCTASE"/>
    <property type="match status" value="1"/>
</dbReference>
<feature type="binding site" evidence="15">
    <location>
        <begin position="318"/>
        <end position="324"/>
    </location>
    <ligand>
        <name>NADP(+)</name>
        <dbReference type="ChEBI" id="CHEBI:58349"/>
    </ligand>
</feature>
<dbReference type="GO" id="GO:0008703">
    <property type="term" value="F:5-amino-6-(5-phosphoribosylamino)uracil reductase activity"/>
    <property type="evidence" value="ECO:0007669"/>
    <property type="project" value="UniProtKB-EC"/>
</dbReference>
<dbReference type="InterPro" id="IPR011549">
    <property type="entry name" value="RibD_C"/>
</dbReference>
<protein>
    <recommendedName>
        <fullName evidence="13">Riboflavin biosynthesis protein RibD</fullName>
    </recommendedName>
    <domain>
        <recommendedName>
            <fullName evidence="13">Diaminohydroxyphosphoribosylaminopyrimidine deaminase</fullName>
            <shortName evidence="13">DRAP deaminase</shortName>
            <ecNumber evidence="13">3.5.4.26</ecNumber>
        </recommendedName>
        <alternativeName>
            <fullName evidence="13">Riboflavin-specific deaminase</fullName>
        </alternativeName>
    </domain>
    <domain>
        <recommendedName>
            <fullName evidence="13">5-amino-6-(5-phosphoribosylamino)uracil reductase</fullName>
            <ecNumber evidence="13">1.1.1.193</ecNumber>
        </recommendedName>
        <alternativeName>
            <fullName evidence="13">HTP reductase</fullName>
        </alternativeName>
    </domain>
</protein>
<dbReference type="AlphaFoldDB" id="A0A5B1CJX8"/>
<feature type="binding site" evidence="15">
    <location>
        <position position="190"/>
    </location>
    <ligand>
        <name>substrate</name>
    </ligand>
</feature>
<evidence type="ECO:0000256" key="13">
    <source>
        <dbReference type="PIRNR" id="PIRNR006769"/>
    </source>
</evidence>
<dbReference type="UniPathway" id="UPA00275">
    <property type="reaction ID" value="UER00401"/>
</dbReference>
<dbReference type="Pfam" id="PF00383">
    <property type="entry name" value="dCMP_cyt_deam_1"/>
    <property type="match status" value="1"/>
</dbReference>
<keyword evidence="8 13" id="KW-0378">Hydrolase</keyword>
<feature type="active site" description="Proton donor" evidence="14">
    <location>
        <position position="56"/>
    </location>
</feature>
<evidence type="ECO:0000256" key="1">
    <source>
        <dbReference type="ARBA" id="ARBA00002151"/>
    </source>
</evidence>
<feature type="binding site" evidence="16">
    <location>
        <position position="90"/>
    </location>
    <ligand>
        <name>Zn(2+)</name>
        <dbReference type="ChEBI" id="CHEBI:29105"/>
        <note>catalytic</note>
    </ligand>
</feature>
<comment type="pathway">
    <text evidence="2 13">Cofactor biosynthesis; riboflavin biosynthesis; 5-amino-6-(D-ribitylamino)uracil from GTP: step 2/4.</text>
</comment>
<comment type="similarity">
    <text evidence="5 13">In the C-terminal section; belongs to the HTP reductase family.</text>
</comment>
<evidence type="ECO:0000256" key="14">
    <source>
        <dbReference type="PIRSR" id="PIRSR006769-1"/>
    </source>
</evidence>
<evidence type="ECO:0000256" key="4">
    <source>
        <dbReference type="ARBA" id="ARBA00005259"/>
    </source>
</evidence>
<organism evidence="18 19">
    <name type="scientific">Rubripirellula obstinata</name>
    <dbReference type="NCBI Taxonomy" id="406547"/>
    <lineage>
        <taxon>Bacteria</taxon>
        <taxon>Pseudomonadati</taxon>
        <taxon>Planctomycetota</taxon>
        <taxon>Planctomycetia</taxon>
        <taxon>Pirellulales</taxon>
        <taxon>Pirellulaceae</taxon>
        <taxon>Rubripirellula</taxon>
    </lineage>
</organism>
<dbReference type="InterPro" id="IPR004794">
    <property type="entry name" value="Eubact_RibD"/>
</dbReference>
<dbReference type="GO" id="GO:0008835">
    <property type="term" value="F:diaminohydroxyphosphoribosylaminopyrimidine deaminase activity"/>
    <property type="evidence" value="ECO:0007669"/>
    <property type="project" value="UniProtKB-EC"/>
</dbReference>
<dbReference type="InterPro" id="IPR024072">
    <property type="entry name" value="DHFR-like_dom_sf"/>
</dbReference>
<evidence type="ECO:0000256" key="10">
    <source>
        <dbReference type="ARBA" id="ARBA00022857"/>
    </source>
</evidence>
<keyword evidence="11 13" id="KW-0560">Oxidoreductase</keyword>
<feature type="binding site" evidence="16">
    <location>
        <position position="54"/>
    </location>
    <ligand>
        <name>Zn(2+)</name>
        <dbReference type="ChEBI" id="CHEBI:29105"/>
        <note>catalytic</note>
    </ligand>
</feature>
<evidence type="ECO:0000256" key="6">
    <source>
        <dbReference type="ARBA" id="ARBA00022619"/>
    </source>
</evidence>
<comment type="catalytic activity">
    <reaction evidence="13">
        <text>2,5-diamino-6-hydroxy-4-(5-phosphoribosylamino)-pyrimidine + H2O + H(+) = 5-amino-6-(5-phospho-D-ribosylamino)uracil + NH4(+)</text>
        <dbReference type="Rhea" id="RHEA:21868"/>
        <dbReference type="ChEBI" id="CHEBI:15377"/>
        <dbReference type="ChEBI" id="CHEBI:15378"/>
        <dbReference type="ChEBI" id="CHEBI:28938"/>
        <dbReference type="ChEBI" id="CHEBI:58453"/>
        <dbReference type="ChEBI" id="CHEBI:58614"/>
        <dbReference type="EC" id="3.5.4.26"/>
    </reaction>
</comment>
<keyword evidence="7 13" id="KW-0479">Metal-binding</keyword>
<dbReference type="FunFam" id="3.40.140.10:FF:000025">
    <property type="entry name" value="Riboflavin biosynthesis protein RibD"/>
    <property type="match status" value="1"/>
</dbReference>
<dbReference type="SUPFAM" id="SSF53927">
    <property type="entry name" value="Cytidine deaminase-like"/>
    <property type="match status" value="1"/>
</dbReference>
<dbReference type="InterPro" id="IPR016193">
    <property type="entry name" value="Cytidine_deaminase-like"/>
</dbReference>
<comment type="caution">
    <text evidence="18">The sequence shown here is derived from an EMBL/GenBank/DDBJ whole genome shotgun (WGS) entry which is preliminary data.</text>
</comment>
<dbReference type="RefSeq" id="WP_068267020.1">
    <property type="nucleotide sequence ID" value="NZ_LWSK01000148.1"/>
</dbReference>
<feature type="binding site" evidence="16">
    <location>
        <position position="81"/>
    </location>
    <ligand>
        <name>Zn(2+)</name>
        <dbReference type="ChEBI" id="CHEBI:29105"/>
        <note>catalytic</note>
    </ligand>
</feature>
<comment type="catalytic activity">
    <reaction evidence="13">
        <text>5-amino-6-(5-phospho-D-ribitylamino)uracil + NADP(+) = 5-amino-6-(5-phospho-D-ribosylamino)uracil + NADPH + H(+)</text>
        <dbReference type="Rhea" id="RHEA:17845"/>
        <dbReference type="ChEBI" id="CHEBI:15378"/>
        <dbReference type="ChEBI" id="CHEBI:57783"/>
        <dbReference type="ChEBI" id="CHEBI:58349"/>
        <dbReference type="ChEBI" id="CHEBI:58421"/>
        <dbReference type="ChEBI" id="CHEBI:58453"/>
        <dbReference type="EC" id="1.1.1.193"/>
    </reaction>
</comment>
<evidence type="ECO:0000313" key="19">
    <source>
        <dbReference type="Proteomes" id="UP000322699"/>
    </source>
</evidence>
<sequence>MTSSYSDEHFMQVALDLAAAGQGFVEPNPMVGCVLVKDGEIIGQGYHQEYGSHHAEVEAIRSLASADDAKGCTAYVTLEPCCHHGKTPPCTRSLIDAKVSRVVIAMQDPFAKVDGGGISQLRDAGIEVVVGVLESDAKVLTAPFTKLVRTGRPWVIAKWAMTMDGRIATRTGDSQWISGPASRSEVHRLRSRVDAIVVGMGTVIADDPMLNARLNSSEYQGISVQGSVPNRIAQRIAQRVVLCHQRLPSQQSRLMETAKQFPTLLVTTPLVEEAELVNLESLAAKVLRLESGDRESMIGATLDYLGENGATNVMVEGGGEVLSSFFSANQIDEAHVYLGPKAFGGTGAAGPVGGIGVEKVADATLFELHDLDRFDDDVRLVYRRKPASK</sequence>
<dbReference type="EC" id="1.1.1.193" evidence="13"/>
<dbReference type="InterPro" id="IPR050765">
    <property type="entry name" value="Riboflavin_Biosynth_HTPR"/>
</dbReference>
<evidence type="ECO:0000259" key="17">
    <source>
        <dbReference type="PROSITE" id="PS51747"/>
    </source>
</evidence>
<evidence type="ECO:0000256" key="2">
    <source>
        <dbReference type="ARBA" id="ARBA00004882"/>
    </source>
</evidence>
<feature type="binding site" evidence="15">
    <location>
        <position position="210"/>
    </location>
    <ligand>
        <name>substrate</name>
    </ligand>
</feature>
<feature type="binding site" evidence="15">
    <location>
        <position position="160"/>
    </location>
    <ligand>
        <name>NADP(+)</name>
        <dbReference type="ChEBI" id="CHEBI:58349"/>
    </ligand>
</feature>
<keyword evidence="10 13" id="KW-0521">NADP</keyword>
<accession>A0A5B1CJX8</accession>
<dbReference type="NCBIfam" id="TIGR00227">
    <property type="entry name" value="ribD_Cterm"/>
    <property type="match status" value="1"/>
</dbReference>
<evidence type="ECO:0000256" key="5">
    <source>
        <dbReference type="ARBA" id="ARBA00007417"/>
    </source>
</evidence>
<dbReference type="OrthoDB" id="9800865at2"/>